<evidence type="ECO:0000313" key="2">
    <source>
        <dbReference type="EMBL" id="GIG39467.1"/>
    </source>
</evidence>
<dbReference type="InterPro" id="IPR021215">
    <property type="entry name" value="DUF2752"/>
</dbReference>
<keyword evidence="1" id="KW-1133">Transmembrane helix</keyword>
<evidence type="ECO:0000313" key="3">
    <source>
        <dbReference type="Proteomes" id="UP000614741"/>
    </source>
</evidence>
<proteinExistence type="predicted"/>
<reference evidence="2 3" key="1">
    <citation type="submission" date="2021-01" db="EMBL/GenBank/DDBJ databases">
        <title>Whole genome shotgun sequence of Cellulomonas phragmiteti NBRC 110785.</title>
        <authorList>
            <person name="Komaki H."/>
            <person name="Tamura T."/>
        </authorList>
    </citation>
    <scope>NUCLEOTIDE SEQUENCE [LARGE SCALE GENOMIC DNA]</scope>
    <source>
        <strain evidence="2 3">NBRC 110785</strain>
    </source>
</reference>
<evidence type="ECO:0008006" key="4">
    <source>
        <dbReference type="Google" id="ProtNLM"/>
    </source>
</evidence>
<feature type="transmembrane region" description="Helical" evidence="1">
    <location>
        <begin position="12"/>
        <end position="35"/>
    </location>
</feature>
<feature type="transmembrane region" description="Helical" evidence="1">
    <location>
        <begin position="117"/>
        <end position="139"/>
    </location>
</feature>
<accession>A0ABQ4DJD9</accession>
<evidence type="ECO:0000256" key="1">
    <source>
        <dbReference type="SAM" id="Phobius"/>
    </source>
</evidence>
<gene>
    <name evidence="2" type="ORF">Cph01nite_12290</name>
</gene>
<protein>
    <recommendedName>
        <fullName evidence="4">DUF2752 domain-containing protein</fullName>
    </recommendedName>
</protein>
<feature type="transmembrane region" description="Helical" evidence="1">
    <location>
        <begin position="41"/>
        <end position="63"/>
    </location>
</feature>
<feature type="transmembrane region" description="Helical" evidence="1">
    <location>
        <begin position="75"/>
        <end position="97"/>
    </location>
</feature>
<keyword evidence="3" id="KW-1185">Reference proteome</keyword>
<sequence length="145" mass="14922">MLSTGTAPPSQVLRRGAVPFAVAAVAAAGAAVLVVRSPYTPLSYGLCPSVLLLGVSCPGCGGLRATHDLLTGDLAGAWLANPLWTLTAPLLVAVWGVWTARRLRGGPPLTTPSWVPWTVLVVVVAFTVLRNVPALVPYLGPAPLP</sequence>
<dbReference type="EMBL" id="BONP01000005">
    <property type="protein sequence ID" value="GIG39467.1"/>
    <property type="molecule type" value="Genomic_DNA"/>
</dbReference>
<dbReference type="Pfam" id="PF10825">
    <property type="entry name" value="DUF2752"/>
    <property type="match status" value="1"/>
</dbReference>
<organism evidence="2 3">
    <name type="scientific">Cellulomonas phragmiteti</name>
    <dbReference type="NCBI Taxonomy" id="478780"/>
    <lineage>
        <taxon>Bacteria</taxon>
        <taxon>Bacillati</taxon>
        <taxon>Actinomycetota</taxon>
        <taxon>Actinomycetes</taxon>
        <taxon>Micrococcales</taxon>
        <taxon>Cellulomonadaceae</taxon>
        <taxon>Cellulomonas</taxon>
    </lineage>
</organism>
<keyword evidence="1" id="KW-0812">Transmembrane</keyword>
<keyword evidence="1" id="KW-0472">Membrane</keyword>
<comment type="caution">
    <text evidence="2">The sequence shown here is derived from an EMBL/GenBank/DDBJ whole genome shotgun (WGS) entry which is preliminary data.</text>
</comment>
<dbReference type="Proteomes" id="UP000614741">
    <property type="component" value="Unassembled WGS sequence"/>
</dbReference>
<name>A0ABQ4DJD9_9CELL</name>